<evidence type="ECO:0000256" key="4">
    <source>
        <dbReference type="SAM" id="Coils"/>
    </source>
</evidence>
<dbReference type="KEGG" id="dal:Dalk_0574"/>
<evidence type="ECO:0000256" key="1">
    <source>
        <dbReference type="ARBA" id="ARBA00022500"/>
    </source>
</evidence>
<keyword evidence="6" id="KW-1133">Transmembrane helix</keyword>
<reference evidence="8 9" key="1">
    <citation type="journal article" date="2012" name="Environ. Microbiol.">
        <title>The genome sequence of Desulfatibacillum alkenivorans AK-01: a blueprint for anaerobic alkane oxidation.</title>
        <authorList>
            <person name="Callaghan A.V."/>
            <person name="Morris B.E."/>
            <person name="Pereira I.A."/>
            <person name="McInerney M.J."/>
            <person name="Austin R.N."/>
            <person name="Groves J.T."/>
            <person name="Kukor J.J."/>
            <person name="Suflita J.M."/>
            <person name="Young L.Y."/>
            <person name="Zylstra G.J."/>
            <person name="Wawrik B."/>
        </authorList>
    </citation>
    <scope>NUCLEOTIDE SEQUENCE [LARGE SCALE GENOMIC DNA]</scope>
    <source>
        <strain evidence="8 9">AK-01</strain>
    </source>
</reference>
<feature type="region of interest" description="Disordered" evidence="5">
    <location>
        <begin position="490"/>
        <end position="525"/>
    </location>
</feature>
<dbReference type="AlphaFoldDB" id="B8FHJ1"/>
<keyword evidence="6" id="KW-0812">Transmembrane</keyword>
<name>B8FHJ1_DESAL</name>
<feature type="transmembrane region" description="Helical" evidence="6">
    <location>
        <begin position="437"/>
        <end position="457"/>
    </location>
</feature>
<feature type="domain" description="Methyl-accepting transducer" evidence="7">
    <location>
        <begin position="475"/>
        <end position="704"/>
    </location>
</feature>
<keyword evidence="1" id="KW-0145">Chemotaxis</keyword>
<feature type="transmembrane region" description="Helical" evidence="6">
    <location>
        <begin position="12"/>
        <end position="31"/>
    </location>
</feature>
<evidence type="ECO:0000256" key="5">
    <source>
        <dbReference type="SAM" id="MobiDB-lite"/>
    </source>
</evidence>
<evidence type="ECO:0000256" key="6">
    <source>
        <dbReference type="SAM" id="Phobius"/>
    </source>
</evidence>
<dbReference type="InterPro" id="IPR051310">
    <property type="entry name" value="MCP_chemotaxis"/>
</dbReference>
<gene>
    <name evidence="8" type="ordered locus">Dalk_0574</name>
</gene>
<feature type="coiled-coil region" evidence="4">
    <location>
        <begin position="128"/>
        <end position="177"/>
    </location>
</feature>
<dbReference type="InterPro" id="IPR024478">
    <property type="entry name" value="HlyB_4HB_MCP"/>
</dbReference>
<keyword evidence="4" id="KW-0175">Coiled coil</keyword>
<dbReference type="Gene3D" id="1.10.287.950">
    <property type="entry name" value="Methyl-accepting chemotaxis protein"/>
    <property type="match status" value="1"/>
</dbReference>
<evidence type="ECO:0000256" key="2">
    <source>
        <dbReference type="ARBA" id="ARBA00029447"/>
    </source>
</evidence>
<feature type="compositionally biased region" description="Low complexity" evidence="5">
    <location>
        <begin position="490"/>
        <end position="518"/>
    </location>
</feature>
<dbReference type="InterPro" id="IPR004090">
    <property type="entry name" value="Chemotax_Me-accpt_rcpt"/>
</dbReference>
<evidence type="ECO:0000259" key="7">
    <source>
        <dbReference type="PROSITE" id="PS50111"/>
    </source>
</evidence>
<evidence type="ECO:0000313" key="8">
    <source>
        <dbReference type="EMBL" id="ACL02279.1"/>
    </source>
</evidence>
<sequence length="785" mass="84566">MGKQMTVGQRIILGFAIVILIAMGLGGMAVYNMKTVEADSTKLAYEYVPEVRVTTDLRGAVNQLMFQMRGYGMSEETHYLQAALKESEAVKRHLDEASDLAENSKHLKALKLQVADARKAAEVYAGLIEQTKATIEEMDAQRSKLDENAAVYMQNCNSFLEDQKAAFQRDLEDRQNKIKIVTDIVNLGTQVRVANFKAQANADPNMMEKAISQLGDLKTYTNKLRAVTRNQMNIKQIDETEAAAVAYGSAMTGFLAEFKKGDFADQSILLRHRGAMDDEAARYVSNCESFLESQQKQLNAEMQERNQKIFLVNDIIDLGNDARVKAFKSQATRDPELIKSALENFPEIDAKYAQLRKITRSQANIDQINNTEEAGKDYAAGLNDFLISWHKLQEIASERLEAANILIKSCEDSADAGLKSTDEIAVQAASALSTASLVMIVGLAIGLCVAIFAALFITRGLIQVLGKISADLDEGAEQVASASGQVSSSSQSLAEGASEQAASLEETSSSLEEMSSMTKQNAENADQADKLMRDANQVVAVANQSMEDLTVSMGEISKASEETSKIIKTIDEIAFQTNLLALNAAVEAARAGEAGAGFAVVADEVRNLAMRAAEAAKNTADLIEATVKKVGDGGEIVTRTNEAFSQVAESSRKVGELVGEISAASNEQAQGIEQVNKAVSEMDKVTQQNAANAEESASASEELNAQAEVMKSSVEELLALVGGAGSKGGRLERKSGVRPLAIASGRAGAKPASRTAAKPKKLEQSQEVSPAQVIPFEDDDDFKDF</sequence>
<dbReference type="GO" id="GO:0004888">
    <property type="term" value="F:transmembrane signaling receptor activity"/>
    <property type="evidence" value="ECO:0007669"/>
    <property type="project" value="InterPro"/>
</dbReference>
<dbReference type="SMART" id="SM00283">
    <property type="entry name" value="MA"/>
    <property type="match status" value="1"/>
</dbReference>
<dbReference type="PANTHER" id="PTHR43531">
    <property type="entry name" value="PROTEIN ICFG"/>
    <property type="match status" value="1"/>
</dbReference>
<dbReference type="PRINTS" id="PR00260">
    <property type="entry name" value="CHEMTRNSDUCR"/>
</dbReference>
<dbReference type="InterPro" id="IPR004089">
    <property type="entry name" value="MCPsignal_dom"/>
</dbReference>
<dbReference type="RefSeq" id="WP_012609719.1">
    <property type="nucleotide sequence ID" value="NC_011768.1"/>
</dbReference>
<feature type="compositionally biased region" description="Acidic residues" evidence="5">
    <location>
        <begin position="776"/>
        <end position="785"/>
    </location>
</feature>
<dbReference type="Pfam" id="PF00015">
    <property type="entry name" value="MCPsignal"/>
    <property type="match status" value="1"/>
</dbReference>
<organism evidence="8 9">
    <name type="scientific">Desulfatibacillum aliphaticivorans</name>
    <dbReference type="NCBI Taxonomy" id="218208"/>
    <lineage>
        <taxon>Bacteria</taxon>
        <taxon>Pseudomonadati</taxon>
        <taxon>Thermodesulfobacteriota</taxon>
        <taxon>Desulfobacteria</taxon>
        <taxon>Desulfobacterales</taxon>
        <taxon>Desulfatibacillaceae</taxon>
        <taxon>Desulfatibacillum</taxon>
    </lineage>
</organism>
<dbReference type="eggNOG" id="COG0840">
    <property type="taxonomic scope" value="Bacteria"/>
</dbReference>
<dbReference type="HOGENOM" id="CLU_000445_107_24_7"/>
<dbReference type="GO" id="GO:0007165">
    <property type="term" value="P:signal transduction"/>
    <property type="evidence" value="ECO:0007669"/>
    <property type="project" value="UniProtKB-KW"/>
</dbReference>
<dbReference type="eggNOG" id="COG5278">
    <property type="taxonomic scope" value="Bacteria"/>
</dbReference>
<dbReference type="PROSITE" id="PS50111">
    <property type="entry name" value="CHEMOTAXIS_TRANSDUC_2"/>
    <property type="match status" value="1"/>
</dbReference>
<comment type="similarity">
    <text evidence="2">Belongs to the methyl-accepting chemotaxis (MCP) protein family.</text>
</comment>
<keyword evidence="6" id="KW-0472">Membrane</keyword>
<protein>
    <submittedName>
        <fullName evidence="8">Methyl-accepting chemotaxis sensory transducer</fullName>
    </submittedName>
</protein>
<dbReference type="PANTHER" id="PTHR43531:SF11">
    <property type="entry name" value="METHYL-ACCEPTING CHEMOTAXIS PROTEIN 3"/>
    <property type="match status" value="1"/>
</dbReference>
<feature type="region of interest" description="Disordered" evidence="5">
    <location>
        <begin position="725"/>
        <end position="785"/>
    </location>
</feature>
<dbReference type="GO" id="GO:0005886">
    <property type="term" value="C:plasma membrane"/>
    <property type="evidence" value="ECO:0007669"/>
    <property type="project" value="TreeGrafter"/>
</dbReference>
<dbReference type="EMBL" id="CP001322">
    <property type="protein sequence ID" value="ACL02279.1"/>
    <property type="molecule type" value="Genomic_DNA"/>
</dbReference>
<dbReference type="SUPFAM" id="SSF58104">
    <property type="entry name" value="Methyl-accepting chemotaxis protein (MCP) signaling domain"/>
    <property type="match status" value="1"/>
</dbReference>
<dbReference type="GO" id="GO:0006935">
    <property type="term" value="P:chemotaxis"/>
    <property type="evidence" value="ECO:0007669"/>
    <property type="project" value="UniProtKB-KW"/>
</dbReference>
<proteinExistence type="inferred from homology"/>
<keyword evidence="9" id="KW-1185">Reference proteome</keyword>
<accession>B8FHJ1</accession>
<evidence type="ECO:0000256" key="3">
    <source>
        <dbReference type="PROSITE-ProRule" id="PRU00284"/>
    </source>
</evidence>
<evidence type="ECO:0000313" key="9">
    <source>
        <dbReference type="Proteomes" id="UP000000739"/>
    </source>
</evidence>
<dbReference type="Pfam" id="PF12729">
    <property type="entry name" value="4HB_MCP_1"/>
    <property type="match status" value="1"/>
</dbReference>
<keyword evidence="3" id="KW-0807">Transducer</keyword>
<dbReference type="Proteomes" id="UP000000739">
    <property type="component" value="Chromosome"/>
</dbReference>